<evidence type="ECO:0008006" key="3">
    <source>
        <dbReference type="Google" id="ProtNLM"/>
    </source>
</evidence>
<gene>
    <name evidence="1" type="ordered locus">Huta_0489</name>
</gene>
<dbReference type="AlphaFoldDB" id="C7NS69"/>
<reference evidence="1 2" key="1">
    <citation type="journal article" date="2009" name="Stand. Genomic Sci.">
        <title>Complete genome sequence of Halorhabdus utahensis type strain (AX-2).</title>
        <authorList>
            <person name="Anderson I."/>
            <person name="Tindall B.J."/>
            <person name="Pomrenke H."/>
            <person name="Goker M."/>
            <person name="Lapidus A."/>
            <person name="Nolan M."/>
            <person name="Copeland A."/>
            <person name="Glavina Del Rio T."/>
            <person name="Chen F."/>
            <person name="Tice H."/>
            <person name="Cheng J.F."/>
            <person name="Lucas S."/>
            <person name="Chertkov O."/>
            <person name="Bruce D."/>
            <person name="Brettin T."/>
            <person name="Detter J.C."/>
            <person name="Han C."/>
            <person name="Goodwin L."/>
            <person name="Land M."/>
            <person name="Hauser L."/>
            <person name="Chang Y.J."/>
            <person name="Jeffries C.D."/>
            <person name="Pitluck S."/>
            <person name="Pati A."/>
            <person name="Mavromatis K."/>
            <person name="Ivanova N."/>
            <person name="Ovchinnikova G."/>
            <person name="Chen A."/>
            <person name="Palaniappan K."/>
            <person name="Chain P."/>
            <person name="Rohde M."/>
            <person name="Bristow J."/>
            <person name="Eisen J.A."/>
            <person name="Markowitz V."/>
            <person name="Hugenholtz P."/>
            <person name="Kyrpides N.C."/>
            <person name="Klenk H.P."/>
        </authorList>
    </citation>
    <scope>NUCLEOTIDE SEQUENCE [LARGE SCALE GENOMIC DNA]</scope>
    <source>
        <strain evidence="2">DSM 12940 / JCM 11049 / AX-2</strain>
    </source>
</reference>
<dbReference type="PIRSF" id="PIRSF005357">
    <property type="entry name" value="UCP005357"/>
    <property type="match status" value="1"/>
</dbReference>
<name>C7NS69_HALUD</name>
<protein>
    <recommendedName>
        <fullName evidence="3">DUF354 domain-containing protein</fullName>
    </recommendedName>
</protein>
<sequence length="355" mass="40113">MLFDVGHPAQVHLFRNAIRELGERGHETFVTSREKEVTNELLEAYGIDHVSLSRRGDSTLSLVWETLTREVRLLSFARRFGPDVLVSRLGPVPAHVSALLGCRHVVVSDTYVDRPFIRRIHQSVTLPFVDTICVPDSFELPIADEKRRPLDFQELAYLHPAYFEPDRDVLAANDIDPGDPYFVVRVSGWDAYHDAGHAGLGPATVRRLIERLKEHGAVYISAEGDLPSDLERHRLTIPPADIHHVLYYADLYVGDSGTMSTEAAVLGTPAIRTNTMVGEDDEHVFRALEDRYDLLRSYADADRALEAVEEILSFGIDCIDWQQRRERLLAEQPDVTDRIVETILESASDPRESRP</sequence>
<dbReference type="Proteomes" id="UP000002071">
    <property type="component" value="Chromosome"/>
</dbReference>
<organism evidence="1 2">
    <name type="scientific">Halorhabdus utahensis (strain DSM 12940 / JCM 11049 / AX-2)</name>
    <dbReference type="NCBI Taxonomy" id="519442"/>
    <lineage>
        <taxon>Archaea</taxon>
        <taxon>Methanobacteriati</taxon>
        <taxon>Methanobacteriota</taxon>
        <taxon>Stenosarchaea group</taxon>
        <taxon>Halobacteria</taxon>
        <taxon>Halobacteriales</taxon>
        <taxon>Haloarculaceae</taxon>
        <taxon>Halorhabdus</taxon>
    </lineage>
</organism>
<dbReference type="Pfam" id="PF04007">
    <property type="entry name" value="DUF354"/>
    <property type="match status" value="1"/>
</dbReference>
<accession>C7NS69</accession>
<dbReference type="InterPro" id="IPR007152">
    <property type="entry name" value="DUF354"/>
</dbReference>
<dbReference type="EMBL" id="CP001687">
    <property type="protein sequence ID" value="ACV10676.1"/>
    <property type="molecule type" value="Genomic_DNA"/>
</dbReference>
<evidence type="ECO:0000313" key="1">
    <source>
        <dbReference type="EMBL" id="ACV10676.1"/>
    </source>
</evidence>
<dbReference type="SUPFAM" id="SSF53756">
    <property type="entry name" value="UDP-Glycosyltransferase/glycogen phosphorylase"/>
    <property type="match status" value="1"/>
</dbReference>
<dbReference type="eggNOG" id="arCOG01395">
    <property type="taxonomic scope" value="Archaea"/>
</dbReference>
<evidence type="ECO:0000313" key="2">
    <source>
        <dbReference type="Proteomes" id="UP000002071"/>
    </source>
</evidence>
<dbReference type="STRING" id="519442.Huta_0489"/>
<dbReference type="PANTHER" id="PTHR39662:SF1">
    <property type="entry name" value="DUF354 DOMAIN-CONTAINING PROTEIN"/>
    <property type="match status" value="1"/>
</dbReference>
<proteinExistence type="predicted"/>
<dbReference type="KEGG" id="hut:Huta_0489"/>
<dbReference type="PANTHER" id="PTHR39662">
    <property type="entry name" value="DUF354 DOMAIN-CONTAINING PROTEIN-RELATED"/>
    <property type="match status" value="1"/>
</dbReference>
<dbReference type="HOGENOM" id="CLU_064233_0_0_2"/>
<keyword evidence="2" id="KW-1185">Reference proteome</keyword>